<accession>A0ACC2I476</accession>
<protein>
    <submittedName>
        <fullName evidence="1">Uncharacterized protein</fullName>
    </submittedName>
</protein>
<reference evidence="1" key="1">
    <citation type="submission" date="2022-11" db="EMBL/GenBank/DDBJ databases">
        <title>Genome Sequence of Boeremia exigua.</title>
        <authorList>
            <person name="Buettner E."/>
        </authorList>
    </citation>
    <scope>NUCLEOTIDE SEQUENCE</scope>
    <source>
        <strain evidence="1">CU02</strain>
    </source>
</reference>
<evidence type="ECO:0000313" key="2">
    <source>
        <dbReference type="Proteomes" id="UP001153331"/>
    </source>
</evidence>
<evidence type="ECO:0000313" key="1">
    <source>
        <dbReference type="EMBL" id="KAJ8110137.1"/>
    </source>
</evidence>
<sequence>MATFSHLATELVELIASYLAQQDLYTLSRVNKSLSKLVVPYLYRDIDLAIQTGEKIPRIDKFCFNILEDTRRAARVERLRLGPSSEDGVKDGQRWLPNDKHFDDSKLYQMAMTVLDEEPIINGGDYLRDAISQREYAAYATLIILTLPRLLHLDVADFAYSTMDRLQTVLRNLDAKKSWNQRQPSPALLDRLACIKAASCNVDRTSGLPYPDEKGRICLDQIFNLPGLETLEFSITNTQAELSRTLNPGGLVHWPSRLLVSRVRTTNITRLLVRHSTSCALAVRQLLACTPQLTSFTWDIAYDCRNQQEAPERWIDLDAWTTSLSVSKSTLQVLAFAVEYFDSGKYAFEQPEIGSRQFGFLDLTGFEHLHTLEVPISFLTGDVEFSITAEIYALLPPYLRHLSLRLDLTHAQLSYQLDTSILSQDLTLSQSRREATYAMNARMDLSYIYHATLALIDQAPAIESIAVWQPADPAISWFEGQISDFATTCSNRSIVGALLFPMLLRWKKPEHRDLVKEDSLGPSHAERSERLCRSERTGIPLGLASHHGKPIPEQVERVRPRAAALPHIASRSDGRLAVTANRTSDAAEDASPTISWPEVSLSNAKEGDNKLSEQLEAF</sequence>
<dbReference type="EMBL" id="JAPHNI010000532">
    <property type="protein sequence ID" value="KAJ8110137.1"/>
    <property type="molecule type" value="Genomic_DNA"/>
</dbReference>
<comment type="caution">
    <text evidence="1">The sequence shown here is derived from an EMBL/GenBank/DDBJ whole genome shotgun (WGS) entry which is preliminary data.</text>
</comment>
<organism evidence="1 2">
    <name type="scientific">Boeremia exigua</name>
    <dbReference type="NCBI Taxonomy" id="749465"/>
    <lineage>
        <taxon>Eukaryota</taxon>
        <taxon>Fungi</taxon>
        <taxon>Dikarya</taxon>
        <taxon>Ascomycota</taxon>
        <taxon>Pezizomycotina</taxon>
        <taxon>Dothideomycetes</taxon>
        <taxon>Pleosporomycetidae</taxon>
        <taxon>Pleosporales</taxon>
        <taxon>Pleosporineae</taxon>
        <taxon>Didymellaceae</taxon>
        <taxon>Boeremia</taxon>
    </lineage>
</organism>
<proteinExistence type="predicted"/>
<name>A0ACC2I476_9PLEO</name>
<gene>
    <name evidence="1" type="ORF">OPT61_g6939</name>
</gene>
<keyword evidence="2" id="KW-1185">Reference proteome</keyword>
<dbReference type="Proteomes" id="UP001153331">
    <property type="component" value="Unassembled WGS sequence"/>
</dbReference>